<keyword evidence="2" id="KW-0285">Flavoprotein</keyword>
<keyword evidence="3" id="KW-0274">FAD</keyword>
<dbReference type="STRING" id="559304.G8YPV8"/>
<organism evidence="7 8">
    <name type="scientific">Pichia sorbitophila (strain ATCC MYA-4447 / BCRC 22081 / CBS 7064 / NBRC 10061 / NRRL Y-12695)</name>
    <name type="common">Hybrid yeast</name>
    <dbReference type="NCBI Taxonomy" id="559304"/>
    <lineage>
        <taxon>Eukaryota</taxon>
        <taxon>Fungi</taxon>
        <taxon>Dikarya</taxon>
        <taxon>Ascomycota</taxon>
        <taxon>Saccharomycotina</taxon>
        <taxon>Pichiomycetes</taxon>
        <taxon>Debaryomycetaceae</taxon>
        <taxon>Millerozyma</taxon>
    </lineage>
</organism>
<dbReference type="PRINTS" id="PR00368">
    <property type="entry name" value="FADPNR"/>
</dbReference>
<dbReference type="eggNOG" id="KOG2495">
    <property type="taxonomic scope" value="Eukaryota"/>
</dbReference>
<evidence type="ECO:0000256" key="4">
    <source>
        <dbReference type="ARBA" id="ARBA00023002"/>
    </source>
</evidence>
<keyword evidence="5" id="KW-0812">Transmembrane</keyword>
<dbReference type="OrthoDB" id="202203at2759"/>
<dbReference type="InterPro" id="IPR036188">
    <property type="entry name" value="FAD/NAD-bd_sf"/>
</dbReference>
<dbReference type="SUPFAM" id="SSF51905">
    <property type="entry name" value="FAD/NAD(P)-binding domain"/>
    <property type="match status" value="2"/>
</dbReference>
<dbReference type="Gene3D" id="3.50.50.100">
    <property type="match status" value="1"/>
</dbReference>
<feature type="domain" description="FAD/NAD(P)-binding" evidence="6">
    <location>
        <begin position="6"/>
        <end position="285"/>
    </location>
</feature>
<dbReference type="Proteomes" id="UP000005222">
    <property type="component" value="Chromosome D"/>
</dbReference>
<evidence type="ECO:0000256" key="5">
    <source>
        <dbReference type="SAM" id="Phobius"/>
    </source>
</evidence>
<dbReference type="EMBL" id="FO082056">
    <property type="protein sequence ID" value="CCE78693.1"/>
    <property type="molecule type" value="Genomic_DNA"/>
</dbReference>
<dbReference type="PANTHER" id="PTHR43735">
    <property type="entry name" value="APOPTOSIS-INDUCING FACTOR 1"/>
    <property type="match status" value="1"/>
</dbReference>
<comment type="similarity">
    <text evidence="1">Belongs to the FAD-dependent oxidoreductase family.</text>
</comment>
<dbReference type="AlphaFoldDB" id="G8YPV8"/>
<feature type="transmembrane region" description="Helical" evidence="5">
    <location>
        <begin position="6"/>
        <end position="24"/>
    </location>
</feature>
<dbReference type="GO" id="GO:0005737">
    <property type="term" value="C:cytoplasm"/>
    <property type="evidence" value="ECO:0007669"/>
    <property type="project" value="TreeGrafter"/>
</dbReference>
<dbReference type="Pfam" id="PF07992">
    <property type="entry name" value="Pyr_redox_2"/>
    <property type="match status" value="1"/>
</dbReference>
<dbReference type="FunCoup" id="G8YPV8">
    <property type="interactions" value="700"/>
</dbReference>
<evidence type="ECO:0000256" key="2">
    <source>
        <dbReference type="ARBA" id="ARBA00022630"/>
    </source>
</evidence>
<dbReference type="InParanoid" id="G8YPV8"/>
<dbReference type="InterPro" id="IPR023753">
    <property type="entry name" value="FAD/NAD-binding_dom"/>
</dbReference>
<evidence type="ECO:0000256" key="3">
    <source>
        <dbReference type="ARBA" id="ARBA00022827"/>
    </source>
</evidence>
<keyword evidence="4" id="KW-0560">Oxidoreductase</keyword>
<evidence type="ECO:0000256" key="1">
    <source>
        <dbReference type="ARBA" id="ARBA00006442"/>
    </source>
</evidence>
<dbReference type="GO" id="GO:0050660">
    <property type="term" value="F:flavin adenine dinucleotide binding"/>
    <property type="evidence" value="ECO:0007669"/>
    <property type="project" value="TreeGrafter"/>
</dbReference>
<evidence type="ECO:0000313" key="7">
    <source>
        <dbReference type="EMBL" id="CCE78693.1"/>
    </source>
</evidence>
<proteinExistence type="inferred from homology"/>
<evidence type="ECO:0000313" key="8">
    <source>
        <dbReference type="Proteomes" id="UP000005222"/>
    </source>
</evidence>
<protein>
    <submittedName>
        <fullName evidence="7">Piso0_000721 protein</fullName>
    </submittedName>
</protein>
<dbReference type="GO" id="GO:0004174">
    <property type="term" value="F:electron-transferring-flavoprotein dehydrogenase activity"/>
    <property type="evidence" value="ECO:0007669"/>
    <property type="project" value="TreeGrafter"/>
</dbReference>
<name>G8YPV8_PICSO</name>
<sequence length="369" mass="40737">MTDTKHVVIVGSSYAGIAAAKIILKKRDARIKLTLISPDDRNYFNVAAPRLIAEPEKLSNVFFSVIDFLSKNSKSGSCKFIKGKVVKSNFNEKNVTITTPNSETISLSYDNLIIATGTRCKEGIFKAGLSKEAICSKIKDVNSSIIKSKRIVILGGGVTGVEVAGEIGSNFGKNKEVVLYTGMKNACFNLGESISQKAETQLKAQNVIVENNIRAERIVHIEGKYRAYLSNNDFVEADLILQTIGEIPNSEFIDKSYLDDSGYLQTDEYFRVEGHHEVIGLGDILSIGERSLTNLKFCQLSVFSSTADHEIFDYSNSLVPYKKGKQTIIIPISKMGGVGVLFGWQIPNFLVWLVKARDYMISFASRDLS</sequence>
<reference evidence="7 8" key="1">
    <citation type="journal article" date="2012" name="G3 (Bethesda)">
        <title>Pichia sorbitophila, an interspecies yeast hybrid reveals early steps of genome resolution following polyploidization.</title>
        <authorList>
            <person name="Leh Louis V."/>
            <person name="Despons L."/>
            <person name="Friedrich A."/>
            <person name="Martin T."/>
            <person name="Durrens P."/>
            <person name="Casaregola S."/>
            <person name="Neuveglise C."/>
            <person name="Fairhead C."/>
            <person name="Marck C."/>
            <person name="Cruz J.A."/>
            <person name="Straub M.L."/>
            <person name="Kugler V."/>
            <person name="Sacerdot C."/>
            <person name="Uzunov Z."/>
            <person name="Thierry A."/>
            <person name="Weiss S."/>
            <person name="Bleykasten C."/>
            <person name="De Montigny J."/>
            <person name="Jacques N."/>
            <person name="Jung P."/>
            <person name="Lemaire M."/>
            <person name="Mallet S."/>
            <person name="Morel G."/>
            <person name="Richard G.F."/>
            <person name="Sarkar A."/>
            <person name="Savel G."/>
            <person name="Schacherer J."/>
            <person name="Seret M.L."/>
            <person name="Talla E."/>
            <person name="Samson G."/>
            <person name="Jubin C."/>
            <person name="Poulain J."/>
            <person name="Vacherie B."/>
            <person name="Barbe V."/>
            <person name="Pelletier E."/>
            <person name="Sherman D.J."/>
            <person name="Westhof E."/>
            <person name="Weissenbach J."/>
            <person name="Baret P.V."/>
            <person name="Wincker P."/>
            <person name="Gaillardin C."/>
            <person name="Dujon B."/>
            <person name="Souciet J.L."/>
        </authorList>
    </citation>
    <scope>NUCLEOTIDE SEQUENCE [LARGE SCALE GENOMIC DNA]</scope>
    <source>
        <strain evidence="8">ATCC MYA-4447 / BCRC 22081 / CBS 7064 / NBRC 10061 / NRRL Y-12695</strain>
    </source>
</reference>
<evidence type="ECO:0000259" key="6">
    <source>
        <dbReference type="Pfam" id="PF07992"/>
    </source>
</evidence>
<keyword evidence="8" id="KW-1185">Reference proteome</keyword>
<dbReference type="PRINTS" id="PR00469">
    <property type="entry name" value="PNDRDTASEII"/>
</dbReference>
<gene>
    <name evidence="7" type="primary">Piso0_000721</name>
    <name evidence="7" type="ORF">GNLVRS01_PISO0D02665g</name>
</gene>
<dbReference type="HOGENOM" id="CLU_019845_6_2_1"/>
<keyword evidence="5" id="KW-0472">Membrane</keyword>
<dbReference type="OMA" id="QATHYIL"/>
<keyword evidence="5" id="KW-1133">Transmembrane helix</keyword>
<dbReference type="PANTHER" id="PTHR43735:SF3">
    <property type="entry name" value="FERROPTOSIS SUPPRESSOR PROTEIN 1"/>
    <property type="match status" value="1"/>
</dbReference>
<accession>G8YPV8</accession>